<dbReference type="InterPro" id="IPR008906">
    <property type="entry name" value="HATC_C_dom"/>
</dbReference>
<feature type="non-terminal residue" evidence="2">
    <location>
        <position position="1"/>
    </location>
</feature>
<dbReference type="Pfam" id="PF05699">
    <property type="entry name" value="Dimer_Tnp_hAT"/>
    <property type="match status" value="1"/>
</dbReference>
<name>A0A9N9K6V0_9GLOM</name>
<dbReference type="PANTHER" id="PTHR46880">
    <property type="entry name" value="RAS-ASSOCIATING DOMAIN-CONTAINING PROTEIN"/>
    <property type="match status" value="1"/>
</dbReference>
<dbReference type="OrthoDB" id="2438948at2759"/>
<reference evidence="2" key="1">
    <citation type="submission" date="2021-06" db="EMBL/GenBank/DDBJ databases">
        <authorList>
            <person name="Kallberg Y."/>
            <person name="Tangrot J."/>
            <person name="Rosling A."/>
        </authorList>
    </citation>
    <scope>NUCLEOTIDE SEQUENCE</scope>
    <source>
        <strain evidence="2">FL966</strain>
    </source>
</reference>
<feature type="non-terminal residue" evidence="2">
    <location>
        <position position="480"/>
    </location>
</feature>
<feature type="domain" description="HAT C-terminal dimerisation" evidence="1">
    <location>
        <begin position="420"/>
        <end position="474"/>
    </location>
</feature>
<evidence type="ECO:0000313" key="2">
    <source>
        <dbReference type="EMBL" id="CAG8814669.1"/>
    </source>
</evidence>
<dbReference type="AlphaFoldDB" id="A0A9N9K6V0"/>
<gene>
    <name evidence="2" type="ORF">CPELLU_LOCUS19049</name>
</gene>
<proteinExistence type="predicted"/>
<evidence type="ECO:0000313" key="3">
    <source>
        <dbReference type="Proteomes" id="UP000789759"/>
    </source>
</evidence>
<protein>
    <submittedName>
        <fullName evidence="2">14703_t:CDS:1</fullName>
    </submittedName>
</protein>
<sequence>KEEFNWLHYEETDKGGKMFCTWCEFAKKTNRFTVGYNQTIDYGFKYAISKDKLDIIRIMQYVYFLAKHHYATHRLKDLKNLSTQQFNEAKNEALFGPFIGLKKVQSIMDPPNLVCSEYGSYDNDVSAREFLEAISFVIEESLSNEIQNSPYWSIQINESNTIKQEKYDAAAQSIVNNINHFLIAKKLDISNMYHMGSDRASTMIDKKNGVATIFKKQNPFLLEHYCIAHRLALAAKDAAEKVPCFENYNSIVNNLYSYFTDYVTISEVYMYLNATINSITTQYIGHNGILPNYRNFLREYIDEQNILIEDLPDFILQFAVATIESLQDRFPDSEILNSLRIFDPCELPPQYNQIHSYGNSEICSLANFYEKPKKLNQIEYLALIDNNSLTKEWDIFKYQLLNYRNTTTIYIWKALFDLPNFSTQFPNIKKLALIFLITPLSNAVVERVFSHQNLIKTKSRNRLNVSTLYMLLLISLNGPE</sequence>
<evidence type="ECO:0000259" key="1">
    <source>
        <dbReference type="Pfam" id="PF05699"/>
    </source>
</evidence>
<dbReference type="InterPro" id="IPR012337">
    <property type="entry name" value="RNaseH-like_sf"/>
</dbReference>
<dbReference type="Proteomes" id="UP000789759">
    <property type="component" value="Unassembled WGS sequence"/>
</dbReference>
<comment type="caution">
    <text evidence="2">The sequence shown here is derived from an EMBL/GenBank/DDBJ whole genome shotgun (WGS) entry which is preliminary data.</text>
</comment>
<keyword evidence="3" id="KW-1185">Reference proteome</keyword>
<dbReference type="GO" id="GO:0046983">
    <property type="term" value="F:protein dimerization activity"/>
    <property type="evidence" value="ECO:0007669"/>
    <property type="project" value="InterPro"/>
</dbReference>
<dbReference type="PANTHER" id="PTHR46880:SF5">
    <property type="entry name" value="DUF4371 DOMAIN-CONTAINING PROTEIN"/>
    <property type="match status" value="1"/>
</dbReference>
<dbReference type="EMBL" id="CAJVQA010042243">
    <property type="protein sequence ID" value="CAG8814669.1"/>
    <property type="molecule type" value="Genomic_DNA"/>
</dbReference>
<accession>A0A9N9K6V0</accession>
<organism evidence="2 3">
    <name type="scientific">Cetraspora pellucida</name>
    <dbReference type="NCBI Taxonomy" id="1433469"/>
    <lineage>
        <taxon>Eukaryota</taxon>
        <taxon>Fungi</taxon>
        <taxon>Fungi incertae sedis</taxon>
        <taxon>Mucoromycota</taxon>
        <taxon>Glomeromycotina</taxon>
        <taxon>Glomeromycetes</taxon>
        <taxon>Diversisporales</taxon>
        <taxon>Gigasporaceae</taxon>
        <taxon>Cetraspora</taxon>
    </lineage>
</organism>
<dbReference type="SUPFAM" id="SSF53098">
    <property type="entry name" value="Ribonuclease H-like"/>
    <property type="match status" value="1"/>
</dbReference>